<keyword evidence="1" id="KW-0812">Transmembrane</keyword>
<protein>
    <submittedName>
        <fullName evidence="2">Uncharacterized protein</fullName>
    </submittedName>
</protein>
<evidence type="ECO:0000313" key="3">
    <source>
        <dbReference type="Proteomes" id="UP001596500"/>
    </source>
</evidence>
<dbReference type="Proteomes" id="UP001596500">
    <property type="component" value="Unassembled WGS sequence"/>
</dbReference>
<accession>A0ABW2RJ38</accession>
<proteinExistence type="predicted"/>
<feature type="transmembrane region" description="Helical" evidence="1">
    <location>
        <begin position="12"/>
        <end position="30"/>
    </location>
</feature>
<evidence type="ECO:0000256" key="1">
    <source>
        <dbReference type="SAM" id="Phobius"/>
    </source>
</evidence>
<keyword evidence="1" id="KW-0472">Membrane</keyword>
<sequence length="158" mass="17635">MNMSQLIWSGKVLTSLMTLLFVFIVGLIAIKSLIFLLRRKKIGYLVAGFKTVWVMFGLSYFLFLGFYVFQNLLTSQTTEDWLRNAVITFVILLVGIMCWLGPVRGILGLTVQKSQAQSKQGNVSADGWVVESWLGEGAGFHLYSVGEKKGKSNKKLSS</sequence>
<reference evidence="3" key="1">
    <citation type="journal article" date="2019" name="Int. J. Syst. Evol. Microbiol.">
        <title>The Global Catalogue of Microorganisms (GCM) 10K type strain sequencing project: providing services to taxonomists for standard genome sequencing and annotation.</title>
        <authorList>
            <consortium name="The Broad Institute Genomics Platform"/>
            <consortium name="The Broad Institute Genome Sequencing Center for Infectious Disease"/>
            <person name="Wu L."/>
            <person name="Ma J."/>
        </authorList>
    </citation>
    <scope>NUCLEOTIDE SEQUENCE [LARGE SCALE GENOMIC DNA]</scope>
    <source>
        <strain evidence="3">CGMCC 1.12942</strain>
    </source>
</reference>
<feature type="transmembrane region" description="Helical" evidence="1">
    <location>
        <begin position="81"/>
        <end position="100"/>
    </location>
</feature>
<name>A0ABW2RJ38_9BACL</name>
<keyword evidence="1" id="KW-1133">Transmembrane helix</keyword>
<keyword evidence="3" id="KW-1185">Reference proteome</keyword>
<dbReference type="EMBL" id="JBHTBW010000019">
    <property type="protein sequence ID" value="MFC7441034.1"/>
    <property type="molecule type" value="Genomic_DNA"/>
</dbReference>
<feature type="transmembrane region" description="Helical" evidence="1">
    <location>
        <begin position="42"/>
        <end position="69"/>
    </location>
</feature>
<evidence type="ECO:0000313" key="2">
    <source>
        <dbReference type="EMBL" id="MFC7441034.1"/>
    </source>
</evidence>
<comment type="caution">
    <text evidence="2">The sequence shown here is derived from an EMBL/GenBank/DDBJ whole genome shotgun (WGS) entry which is preliminary data.</text>
</comment>
<dbReference type="RefSeq" id="WP_379864309.1">
    <property type="nucleotide sequence ID" value="NZ_JBHTBW010000019.1"/>
</dbReference>
<organism evidence="2 3">
    <name type="scientific">Laceyella putida</name>
    <dbReference type="NCBI Taxonomy" id="110101"/>
    <lineage>
        <taxon>Bacteria</taxon>
        <taxon>Bacillati</taxon>
        <taxon>Bacillota</taxon>
        <taxon>Bacilli</taxon>
        <taxon>Bacillales</taxon>
        <taxon>Thermoactinomycetaceae</taxon>
        <taxon>Laceyella</taxon>
    </lineage>
</organism>
<gene>
    <name evidence="2" type="ORF">ACFQNG_07685</name>
</gene>